<dbReference type="AlphaFoldDB" id="A0A381RPR1"/>
<feature type="non-terminal residue" evidence="1">
    <location>
        <position position="1"/>
    </location>
</feature>
<organism evidence="1">
    <name type="scientific">marine metagenome</name>
    <dbReference type="NCBI Taxonomy" id="408172"/>
    <lineage>
        <taxon>unclassified sequences</taxon>
        <taxon>metagenomes</taxon>
        <taxon>ecological metagenomes</taxon>
    </lineage>
</organism>
<protein>
    <submittedName>
        <fullName evidence="1">Uncharacterized protein</fullName>
    </submittedName>
</protein>
<accession>A0A381RPR1</accession>
<name>A0A381RPR1_9ZZZZ</name>
<sequence>VPAAVVTPWERAAWPGGTASRGNWLFGQRSFVGAPKIDHALAAGVVS</sequence>
<reference evidence="1" key="1">
    <citation type="submission" date="2018-05" db="EMBL/GenBank/DDBJ databases">
        <authorList>
            <person name="Lanie J.A."/>
            <person name="Ng W.-L."/>
            <person name="Kazmierczak K.M."/>
            <person name="Andrzejewski T.M."/>
            <person name="Davidsen T.M."/>
            <person name="Wayne K.J."/>
            <person name="Tettelin H."/>
            <person name="Glass J.I."/>
            <person name="Rusch D."/>
            <person name="Podicherti R."/>
            <person name="Tsui H.-C.T."/>
            <person name="Winkler M.E."/>
        </authorList>
    </citation>
    <scope>NUCLEOTIDE SEQUENCE</scope>
</reference>
<gene>
    <name evidence="1" type="ORF">METZ01_LOCUS46005</name>
</gene>
<evidence type="ECO:0000313" key="1">
    <source>
        <dbReference type="EMBL" id="SUZ93151.1"/>
    </source>
</evidence>
<dbReference type="EMBL" id="UINC01002122">
    <property type="protein sequence ID" value="SUZ93151.1"/>
    <property type="molecule type" value="Genomic_DNA"/>
</dbReference>
<proteinExistence type="predicted"/>